<gene>
    <name evidence="3" type="ORF">DBRI00130_LOCUS16337</name>
</gene>
<feature type="compositionally biased region" description="Basic and acidic residues" evidence="2">
    <location>
        <begin position="58"/>
        <end position="67"/>
    </location>
</feature>
<dbReference type="InterPro" id="IPR052769">
    <property type="entry name" value="TPR_domain_protein"/>
</dbReference>
<evidence type="ECO:0008006" key="4">
    <source>
        <dbReference type="Google" id="ProtNLM"/>
    </source>
</evidence>
<feature type="compositionally biased region" description="Acidic residues" evidence="2">
    <location>
        <begin position="144"/>
        <end position="158"/>
    </location>
</feature>
<evidence type="ECO:0000313" key="3">
    <source>
        <dbReference type="EMBL" id="CAE4609984.1"/>
    </source>
</evidence>
<dbReference type="SUPFAM" id="SSF48452">
    <property type="entry name" value="TPR-like"/>
    <property type="match status" value="1"/>
</dbReference>
<protein>
    <recommendedName>
        <fullName evidence="4">Tetratricopeptide repeat protein 1</fullName>
    </recommendedName>
</protein>
<dbReference type="InterPro" id="IPR019734">
    <property type="entry name" value="TPR_rpt"/>
</dbReference>
<keyword evidence="1" id="KW-0802">TPR repeat</keyword>
<reference evidence="3" key="1">
    <citation type="submission" date="2021-01" db="EMBL/GenBank/DDBJ databases">
        <authorList>
            <person name="Corre E."/>
            <person name="Pelletier E."/>
            <person name="Niang G."/>
            <person name="Scheremetjew M."/>
            <person name="Finn R."/>
            <person name="Kale V."/>
            <person name="Holt S."/>
            <person name="Cochrane G."/>
            <person name="Meng A."/>
            <person name="Brown T."/>
            <person name="Cohen L."/>
        </authorList>
    </citation>
    <scope>NUCLEOTIDE SEQUENCE</scope>
    <source>
        <strain evidence="3">GSO104</strain>
    </source>
</reference>
<evidence type="ECO:0000256" key="2">
    <source>
        <dbReference type="SAM" id="MobiDB-lite"/>
    </source>
</evidence>
<feature type="region of interest" description="Disordered" evidence="2">
    <location>
        <begin position="37"/>
        <end position="67"/>
    </location>
</feature>
<accession>A0A7S4RC79</accession>
<feature type="compositionally biased region" description="Basic and acidic residues" evidence="2">
    <location>
        <begin position="102"/>
        <end position="133"/>
    </location>
</feature>
<name>A0A7S4RC79_9STRA</name>
<evidence type="ECO:0000256" key="1">
    <source>
        <dbReference type="PROSITE-ProRule" id="PRU00339"/>
    </source>
</evidence>
<dbReference type="EMBL" id="HBNS01020606">
    <property type="protein sequence ID" value="CAE4609984.1"/>
    <property type="molecule type" value="Transcribed_RNA"/>
</dbReference>
<feature type="repeat" description="TPR" evidence="1">
    <location>
        <begin position="211"/>
        <end position="244"/>
    </location>
</feature>
<proteinExistence type="predicted"/>
<dbReference type="PANTHER" id="PTHR46014:SF1">
    <property type="entry name" value="TETRATRICOPEPTIDE REPEAT PROTEIN 1"/>
    <property type="match status" value="1"/>
</dbReference>
<dbReference type="PANTHER" id="PTHR46014">
    <property type="entry name" value="TETRATRICOPEPTIDE REPEAT PROTEIN 1"/>
    <property type="match status" value="1"/>
</dbReference>
<dbReference type="Gene3D" id="1.25.40.10">
    <property type="entry name" value="Tetratricopeptide repeat domain"/>
    <property type="match status" value="2"/>
</dbReference>
<organism evidence="3">
    <name type="scientific">Ditylum brightwellii</name>
    <dbReference type="NCBI Taxonomy" id="49249"/>
    <lineage>
        <taxon>Eukaryota</taxon>
        <taxon>Sar</taxon>
        <taxon>Stramenopiles</taxon>
        <taxon>Ochrophyta</taxon>
        <taxon>Bacillariophyta</taxon>
        <taxon>Mediophyceae</taxon>
        <taxon>Lithodesmiophycidae</taxon>
        <taxon>Lithodesmiales</taxon>
        <taxon>Lithodesmiaceae</taxon>
        <taxon>Ditylum</taxon>
    </lineage>
</organism>
<dbReference type="InterPro" id="IPR011990">
    <property type="entry name" value="TPR-like_helical_dom_sf"/>
</dbReference>
<feature type="region of interest" description="Disordered" evidence="2">
    <location>
        <begin position="102"/>
        <end position="172"/>
    </location>
</feature>
<dbReference type="PROSITE" id="PS50005">
    <property type="entry name" value="TPR"/>
    <property type="match status" value="1"/>
</dbReference>
<dbReference type="SMART" id="SM00028">
    <property type="entry name" value="TPR"/>
    <property type="match status" value="3"/>
</dbReference>
<sequence>MASTTFTSEGFDLDAIPDSTNNADVIYEVGGGATVVPTPNKPKIETKTTEAEDAATAKSEELKGKGNEEFKAGNYLDAYDYYTDAIEACPGMTGEELMTMKEEFEEQQREKAHARHMLEQEKRRKRSFAERQSRAAGESSTTNAEEEEEEEEETEEEQQQPATFQPPPHEHAKQLSVYHCNRAACLLHLQERNDEAINDCTIALLLNPTYVKALIRRMTAYENIDDTESALKDAQAALMIDPKNTNARKNVTRLEKLEKERMEKLKDETIGKLKDLGNSILGNFGLSLDNFNAVKDPNTGSYSISFDNK</sequence>
<dbReference type="AlphaFoldDB" id="A0A7S4RC79"/>